<dbReference type="SUPFAM" id="SSF53155">
    <property type="entry name" value="Methylated DNA-protein cysteine methyltransferase domain"/>
    <property type="match status" value="1"/>
</dbReference>
<evidence type="ECO:0000256" key="5">
    <source>
        <dbReference type="ARBA" id="ARBA00022763"/>
    </source>
</evidence>
<dbReference type="SUPFAM" id="SSF46767">
    <property type="entry name" value="Methylated DNA-protein cysteine methyltransferase, C-terminal domain"/>
    <property type="match status" value="1"/>
</dbReference>
<dbReference type="PANTHER" id="PTHR10815:SF5">
    <property type="entry name" value="METHYLATED-DNA--PROTEIN-CYSTEINE METHYLTRANSFERASE"/>
    <property type="match status" value="1"/>
</dbReference>
<dbReference type="Proteomes" id="UP001595791">
    <property type="component" value="Unassembled WGS sequence"/>
</dbReference>
<protein>
    <recommendedName>
        <fullName evidence="9">Methylated-DNA--protein-cysteine methyltransferase</fullName>
        <ecNumber evidence="9">2.1.1.63</ecNumber>
    </recommendedName>
    <alternativeName>
        <fullName evidence="9">6-O-methylguanine-DNA methyltransferase</fullName>
        <shortName evidence="9">MGMT</shortName>
    </alternativeName>
    <alternativeName>
        <fullName evidence="9">O-6-methylguanine-DNA-alkyltransferase</fullName>
    </alternativeName>
</protein>
<evidence type="ECO:0000256" key="9">
    <source>
        <dbReference type="HAMAP-Rule" id="MF_00772"/>
    </source>
</evidence>
<dbReference type="InterPro" id="IPR008332">
    <property type="entry name" value="MethylG_MeTrfase_N"/>
</dbReference>
<dbReference type="CDD" id="cd06445">
    <property type="entry name" value="ATase"/>
    <property type="match status" value="1"/>
</dbReference>
<dbReference type="RefSeq" id="WP_378166124.1">
    <property type="nucleotide sequence ID" value="NZ_JBHSBU010000001.1"/>
</dbReference>
<gene>
    <name evidence="13" type="ORF">ACFOW7_16040</name>
</gene>
<sequence>MLITDTSQIDTYYRALVERARDYIGVFFVGVRTTGVFCIASCNARKPKLENVEFYSQFKDALDAGFRPCKICRPTENSHTAPAMVVAAIDLARHHLKARITDWDLKQRDISPELVRRWFLKHHGMTFQAFQRMLRINHALQELKTGRRRREAGEHDSLHGLAYTYKKPTGSASSEAAQVILIHRFTTQLGPMFVCATEKGVCLLEFVDRRALETEFNDLQRLLKAPIVDGENDHIRQAVQEMGEYFSGQRTEFSVALDLPGSEFQRSVWQILQTVPYGQTASYMEQAERLGRPSAVRAVASANGANRVSIIVPCHRVIGKDGSLIGYGGGLPRKRWLLDHEKRHAMQGQLDLLPSH</sequence>
<dbReference type="InterPro" id="IPR036388">
    <property type="entry name" value="WH-like_DNA-bd_sf"/>
</dbReference>
<dbReference type="InterPro" id="IPR014048">
    <property type="entry name" value="MethylDNA_cys_MeTrfase_DNA-bd"/>
</dbReference>
<dbReference type="Pfam" id="PF02805">
    <property type="entry name" value="Ada_Zn_binding"/>
    <property type="match status" value="1"/>
</dbReference>
<reference evidence="14" key="1">
    <citation type="journal article" date="2019" name="Int. J. Syst. Evol. Microbiol.">
        <title>The Global Catalogue of Microorganisms (GCM) 10K type strain sequencing project: providing services to taxonomists for standard genome sequencing and annotation.</title>
        <authorList>
            <consortium name="The Broad Institute Genomics Platform"/>
            <consortium name="The Broad Institute Genome Sequencing Center for Infectious Disease"/>
            <person name="Wu L."/>
            <person name="Ma J."/>
        </authorList>
    </citation>
    <scope>NUCLEOTIDE SEQUENCE [LARGE SCALE GENOMIC DNA]</scope>
    <source>
        <strain evidence="14">LMG 29894</strain>
    </source>
</reference>
<keyword evidence="14" id="KW-1185">Reference proteome</keyword>
<dbReference type="InterPro" id="IPR036217">
    <property type="entry name" value="MethylDNA_cys_MeTrfase_DNAb"/>
</dbReference>
<dbReference type="PANTHER" id="PTHR10815">
    <property type="entry name" value="METHYLATED-DNA--PROTEIN-CYSTEINE METHYLTRANSFERASE"/>
    <property type="match status" value="1"/>
</dbReference>
<organism evidence="13 14">
    <name type="scientific">Chitinimonas lacunae</name>
    <dbReference type="NCBI Taxonomy" id="1963018"/>
    <lineage>
        <taxon>Bacteria</taxon>
        <taxon>Pseudomonadati</taxon>
        <taxon>Pseudomonadota</taxon>
        <taxon>Betaproteobacteria</taxon>
        <taxon>Neisseriales</taxon>
        <taxon>Chitinibacteraceae</taxon>
        <taxon>Chitinimonas</taxon>
    </lineage>
</organism>
<dbReference type="Gene3D" id="1.10.10.10">
    <property type="entry name" value="Winged helix-like DNA-binding domain superfamily/Winged helix DNA-binding domain"/>
    <property type="match status" value="1"/>
</dbReference>
<dbReference type="NCBIfam" id="TIGR00589">
    <property type="entry name" value="ogt"/>
    <property type="match status" value="1"/>
</dbReference>
<dbReference type="HAMAP" id="MF_00772">
    <property type="entry name" value="OGT"/>
    <property type="match status" value="1"/>
</dbReference>
<comment type="subcellular location">
    <subcellularLocation>
        <location evidence="9">Cytoplasm</location>
    </subcellularLocation>
</comment>
<comment type="miscellaneous">
    <text evidence="9">This enzyme catalyzes only one turnover and therefore is not strictly catalytic. According to one definition, an enzyme is a biocatalyst that acts repeatedly and over many reaction cycles.</text>
</comment>
<dbReference type="SUPFAM" id="SSF57884">
    <property type="entry name" value="Ada DNA repair protein, N-terminal domain (N-Ada 10)"/>
    <property type="match status" value="1"/>
</dbReference>
<evidence type="ECO:0000256" key="7">
    <source>
        <dbReference type="ARBA" id="ARBA00023204"/>
    </source>
</evidence>
<dbReference type="InterPro" id="IPR035451">
    <property type="entry name" value="Ada-like_dom_sf"/>
</dbReference>
<feature type="domain" description="Ada DNA repair metal-binding" evidence="11">
    <location>
        <begin position="12"/>
        <end position="74"/>
    </location>
</feature>
<comment type="caution">
    <text evidence="13">The sequence shown here is derived from an EMBL/GenBank/DDBJ whole genome shotgun (WGS) entry which is preliminary data.</text>
</comment>
<evidence type="ECO:0000256" key="1">
    <source>
        <dbReference type="ARBA" id="ARBA00001286"/>
    </source>
</evidence>
<keyword evidence="6" id="KW-0010">Activator</keyword>
<comment type="similarity">
    <text evidence="9">Belongs to the MGMT family.</text>
</comment>
<dbReference type="EMBL" id="JBHSBU010000001">
    <property type="protein sequence ID" value="MFC4160850.1"/>
    <property type="molecule type" value="Genomic_DNA"/>
</dbReference>
<dbReference type="InterPro" id="IPR036631">
    <property type="entry name" value="MGMT_N_sf"/>
</dbReference>
<dbReference type="Pfam" id="PF02870">
    <property type="entry name" value="Methyltransf_1N"/>
    <property type="match status" value="1"/>
</dbReference>
<accession>A0ABV8MV66</accession>
<evidence type="ECO:0000256" key="2">
    <source>
        <dbReference type="ARBA" id="ARBA00022490"/>
    </source>
</evidence>
<dbReference type="InterPro" id="IPR023546">
    <property type="entry name" value="MGMT"/>
</dbReference>
<dbReference type="Gene3D" id="3.40.10.10">
    <property type="entry name" value="DNA Methylphosphotriester Repair Domain"/>
    <property type="match status" value="1"/>
</dbReference>
<evidence type="ECO:0000259" key="11">
    <source>
        <dbReference type="Pfam" id="PF02805"/>
    </source>
</evidence>
<feature type="domain" description="Methylguanine DNA methyltransferase ribonuclease-like" evidence="12">
    <location>
        <begin position="186"/>
        <end position="259"/>
    </location>
</feature>
<evidence type="ECO:0000259" key="12">
    <source>
        <dbReference type="Pfam" id="PF02870"/>
    </source>
</evidence>
<dbReference type="InterPro" id="IPR016221">
    <property type="entry name" value="Bifunct_regulatory_prot_Ada"/>
</dbReference>
<evidence type="ECO:0000256" key="6">
    <source>
        <dbReference type="ARBA" id="ARBA00023159"/>
    </source>
</evidence>
<keyword evidence="5 9" id="KW-0227">DNA damage</keyword>
<dbReference type="InterPro" id="IPR004026">
    <property type="entry name" value="Ada_DNA_repair_Zn-bd"/>
</dbReference>
<dbReference type="PIRSF" id="PIRSF000409">
    <property type="entry name" value="Ada"/>
    <property type="match status" value="1"/>
</dbReference>
<dbReference type="Pfam" id="PF01035">
    <property type="entry name" value="DNA_binding_1"/>
    <property type="match status" value="1"/>
</dbReference>
<name>A0ABV8MV66_9NEIS</name>
<comment type="catalytic activity">
    <reaction evidence="8 9">
        <text>a 6-O-methyl-2'-deoxyguanosine in DNA + L-cysteinyl-[protein] = S-methyl-L-cysteinyl-[protein] + a 2'-deoxyguanosine in DNA</text>
        <dbReference type="Rhea" id="RHEA:24000"/>
        <dbReference type="Rhea" id="RHEA-COMP:10131"/>
        <dbReference type="Rhea" id="RHEA-COMP:10132"/>
        <dbReference type="Rhea" id="RHEA-COMP:11367"/>
        <dbReference type="Rhea" id="RHEA-COMP:11368"/>
        <dbReference type="ChEBI" id="CHEBI:29950"/>
        <dbReference type="ChEBI" id="CHEBI:82612"/>
        <dbReference type="ChEBI" id="CHEBI:85445"/>
        <dbReference type="ChEBI" id="CHEBI:85448"/>
        <dbReference type="EC" id="2.1.1.63"/>
    </reaction>
</comment>
<evidence type="ECO:0000256" key="8">
    <source>
        <dbReference type="ARBA" id="ARBA00049348"/>
    </source>
</evidence>
<feature type="active site" description="Nucleophile; methyl group acceptor" evidence="9">
    <location>
        <position position="314"/>
    </location>
</feature>
<dbReference type="InterPro" id="IPR001497">
    <property type="entry name" value="MethylDNA_cys_MeTrfase_AS"/>
</dbReference>
<keyword evidence="7 9" id="KW-0234">DNA repair</keyword>
<proteinExistence type="inferred from homology"/>
<evidence type="ECO:0000313" key="13">
    <source>
        <dbReference type="EMBL" id="MFC4160850.1"/>
    </source>
</evidence>
<dbReference type="Gene3D" id="3.30.160.70">
    <property type="entry name" value="Methylated DNA-protein cysteine methyltransferase domain"/>
    <property type="match status" value="1"/>
</dbReference>
<dbReference type="EC" id="2.1.1.63" evidence="9"/>
<evidence type="ECO:0000256" key="4">
    <source>
        <dbReference type="ARBA" id="ARBA00022679"/>
    </source>
</evidence>
<keyword evidence="3 9" id="KW-0489">Methyltransferase</keyword>
<evidence type="ECO:0000256" key="3">
    <source>
        <dbReference type="ARBA" id="ARBA00022603"/>
    </source>
</evidence>
<comment type="catalytic activity">
    <reaction evidence="1 9">
        <text>a 4-O-methyl-thymidine in DNA + L-cysteinyl-[protein] = a thymidine in DNA + S-methyl-L-cysteinyl-[protein]</text>
        <dbReference type="Rhea" id="RHEA:53428"/>
        <dbReference type="Rhea" id="RHEA-COMP:10131"/>
        <dbReference type="Rhea" id="RHEA-COMP:10132"/>
        <dbReference type="Rhea" id="RHEA-COMP:13555"/>
        <dbReference type="Rhea" id="RHEA-COMP:13556"/>
        <dbReference type="ChEBI" id="CHEBI:29950"/>
        <dbReference type="ChEBI" id="CHEBI:82612"/>
        <dbReference type="ChEBI" id="CHEBI:137386"/>
        <dbReference type="ChEBI" id="CHEBI:137387"/>
        <dbReference type="EC" id="2.1.1.63"/>
    </reaction>
</comment>
<feature type="domain" description="Methylated-DNA-[protein]-cysteine S-methyltransferase DNA binding" evidence="10">
    <location>
        <begin position="263"/>
        <end position="342"/>
    </location>
</feature>
<evidence type="ECO:0000313" key="14">
    <source>
        <dbReference type="Proteomes" id="UP001595791"/>
    </source>
</evidence>
<evidence type="ECO:0000259" key="10">
    <source>
        <dbReference type="Pfam" id="PF01035"/>
    </source>
</evidence>
<keyword evidence="4 9" id="KW-0808">Transferase</keyword>
<comment type="function">
    <text evidence="9">Involved in the cellular defense against the biological effects of O6-methylguanine (O6-MeG) and O4-methylthymine (O4-MeT) in DNA. Repairs the methylated nucleobase in DNA by stoichiometrically transferring the methyl group to a cysteine residue in the enzyme. This is a suicide reaction: the enzyme is irreversibly inactivated.</text>
</comment>
<dbReference type="PROSITE" id="PS00374">
    <property type="entry name" value="MGMT"/>
    <property type="match status" value="1"/>
</dbReference>
<keyword evidence="2 9" id="KW-0963">Cytoplasm</keyword>